<organism evidence="20 21">
    <name type="scientific">Metabacillus sediminis</name>
    <dbReference type="NCBI Taxonomy" id="3117746"/>
    <lineage>
        <taxon>Bacteria</taxon>
        <taxon>Bacillati</taxon>
        <taxon>Bacillota</taxon>
        <taxon>Bacilli</taxon>
        <taxon>Bacillales</taxon>
        <taxon>Bacillaceae</taxon>
        <taxon>Metabacillus</taxon>
    </lineage>
</organism>
<keyword evidence="10 17" id="KW-0479">Metal-binding</keyword>
<feature type="binding site" evidence="17">
    <location>
        <position position="264"/>
    </location>
    <ligand>
        <name>Zn(2+)</name>
        <dbReference type="ChEBI" id="CHEBI:29105"/>
    </ligand>
</feature>
<dbReference type="PANTHER" id="PTHR43622:SF7">
    <property type="entry name" value="3-DEHYDROQUINATE SYNTHASE, CHLOROPLASTIC"/>
    <property type="match status" value="1"/>
</dbReference>
<evidence type="ECO:0000256" key="3">
    <source>
        <dbReference type="ARBA" id="ARBA00004496"/>
    </source>
</evidence>
<dbReference type="PIRSF" id="PIRSF001455">
    <property type="entry name" value="DHQ_synth"/>
    <property type="match status" value="1"/>
</dbReference>
<feature type="binding site" evidence="17">
    <location>
        <position position="151"/>
    </location>
    <ligand>
        <name>NAD(+)</name>
        <dbReference type="ChEBI" id="CHEBI:57540"/>
    </ligand>
</feature>
<comment type="cofactor">
    <cofactor evidence="17">
        <name>Co(2+)</name>
        <dbReference type="ChEBI" id="CHEBI:48828"/>
    </cofactor>
    <cofactor evidence="17">
        <name>Zn(2+)</name>
        <dbReference type="ChEBI" id="CHEBI:29105"/>
    </cofactor>
    <text evidence="17">Binds 1 divalent metal cation per subunit. Can use either Co(2+) or Zn(2+).</text>
</comment>
<dbReference type="Gene3D" id="1.20.1090.10">
    <property type="entry name" value="Dehydroquinate synthase-like - alpha domain"/>
    <property type="match status" value="1"/>
</dbReference>
<dbReference type="InterPro" id="IPR056179">
    <property type="entry name" value="DHQS_C"/>
</dbReference>
<evidence type="ECO:0000256" key="2">
    <source>
        <dbReference type="ARBA" id="ARBA00001911"/>
    </source>
</evidence>
<comment type="cofactor">
    <cofactor evidence="2 17">
        <name>NAD(+)</name>
        <dbReference type="ChEBI" id="CHEBI:57540"/>
    </cofactor>
</comment>
<feature type="binding site" evidence="17">
    <location>
        <position position="184"/>
    </location>
    <ligand>
        <name>Zn(2+)</name>
        <dbReference type="ChEBI" id="CHEBI:29105"/>
    </ligand>
</feature>
<keyword evidence="11 17" id="KW-0547">Nucleotide-binding</keyword>
<comment type="similarity">
    <text evidence="5 17">Belongs to the sugar phosphate cyclases superfamily. Dehydroquinate synthase family.</text>
</comment>
<gene>
    <name evidence="17 20" type="primary">aroB</name>
    <name evidence="20" type="ORF">WCV65_12170</name>
</gene>
<feature type="binding site" evidence="17">
    <location>
        <position position="142"/>
    </location>
    <ligand>
        <name>NAD(+)</name>
        <dbReference type="ChEBI" id="CHEBI:57540"/>
    </ligand>
</feature>
<feature type="domain" description="3-dehydroquinate synthase C-terminal" evidence="19">
    <location>
        <begin position="181"/>
        <end position="324"/>
    </location>
</feature>
<evidence type="ECO:0000256" key="17">
    <source>
        <dbReference type="HAMAP-Rule" id="MF_00110"/>
    </source>
</evidence>
<dbReference type="EC" id="4.2.3.4" evidence="6 17"/>
<sequence>MESVMVAAGELSYPVLIGNQALELLDKVLADGGTVPEKILLITDDTVHRLYGKQVKERLEKISPVAMFAVQSGEEAKSFEQYYAILTYALEKGLDRKSMIAALGGGVVGDLAGFAAATFMRGIPFIQIPTTLLAHDSAVGGKTAINHPKGKNMIGAFYQPKAVFFDPQFLESLPAEEMRSGMAEVIKHAMIADASFLSWLQKDLSAVVNPNADQLATMIKEGIKIKAGIVSQDEKETGVRAYLNFGHTLGHAIEAALGYGRITHGDAVAAGMLFASWLSEKELNADLSAGELKDWFKEIGFPVAVPEELSSEELMNFMLSDKKTASGKVNMVLLKEIGTPVIHSYLPERLQDLLEEFRKEEIV</sequence>
<name>A0ABZ2NDL0_9BACI</name>
<keyword evidence="9 17" id="KW-0028">Amino-acid biosynthesis</keyword>
<feature type="binding site" evidence="17">
    <location>
        <position position="247"/>
    </location>
    <ligand>
        <name>Zn(2+)</name>
        <dbReference type="ChEBI" id="CHEBI:29105"/>
    </ligand>
</feature>
<evidence type="ECO:0000256" key="13">
    <source>
        <dbReference type="ARBA" id="ARBA00023027"/>
    </source>
</evidence>
<keyword evidence="21" id="KW-1185">Reference proteome</keyword>
<evidence type="ECO:0000256" key="15">
    <source>
        <dbReference type="ARBA" id="ARBA00023239"/>
    </source>
</evidence>
<dbReference type="InterPro" id="IPR050071">
    <property type="entry name" value="Dehydroquinate_synthase"/>
</dbReference>
<dbReference type="NCBIfam" id="TIGR01357">
    <property type="entry name" value="aroB"/>
    <property type="match status" value="1"/>
</dbReference>
<evidence type="ECO:0000256" key="4">
    <source>
        <dbReference type="ARBA" id="ARBA00004661"/>
    </source>
</evidence>
<dbReference type="HAMAP" id="MF_00110">
    <property type="entry name" value="DHQ_synthase"/>
    <property type="match status" value="1"/>
</dbReference>
<dbReference type="CDD" id="cd08195">
    <property type="entry name" value="DHQS"/>
    <property type="match status" value="1"/>
</dbReference>
<dbReference type="PANTHER" id="PTHR43622">
    <property type="entry name" value="3-DEHYDROQUINATE SYNTHASE"/>
    <property type="match status" value="1"/>
</dbReference>
<proteinExistence type="inferred from homology"/>
<comment type="function">
    <text evidence="17">Catalyzes the conversion of 3-deoxy-D-arabino-heptulosonate 7-phosphate (DAHP) to dehydroquinate (DHQ).</text>
</comment>
<dbReference type="Proteomes" id="UP001377337">
    <property type="component" value="Chromosome"/>
</dbReference>
<dbReference type="Pfam" id="PF24621">
    <property type="entry name" value="DHQS_C"/>
    <property type="match status" value="1"/>
</dbReference>
<evidence type="ECO:0000256" key="1">
    <source>
        <dbReference type="ARBA" id="ARBA00001393"/>
    </source>
</evidence>
<feature type="domain" description="3-dehydroquinate synthase N-terminal" evidence="18">
    <location>
        <begin position="68"/>
        <end position="179"/>
    </location>
</feature>
<evidence type="ECO:0000259" key="19">
    <source>
        <dbReference type="Pfam" id="PF24621"/>
    </source>
</evidence>
<evidence type="ECO:0000256" key="5">
    <source>
        <dbReference type="ARBA" id="ARBA00005412"/>
    </source>
</evidence>
<keyword evidence="8 17" id="KW-0963">Cytoplasm</keyword>
<evidence type="ECO:0000256" key="6">
    <source>
        <dbReference type="ARBA" id="ARBA00013031"/>
    </source>
</evidence>
<feature type="binding site" evidence="17">
    <location>
        <begin position="130"/>
        <end position="131"/>
    </location>
    <ligand>
        <name>NAD(+)</name>
        <dbReference type="ChEBI" id="CHEBI:57540"/>
    </ligand>
</feature>
<reference evidence="20 21" key="1">
    <citation type="submission" date="2024-02" db="EMBL/GenBank/DDBJ databases">
        <title>Seven novel Bacillus-like species.</title>
        <authorList>
            <person name="Liu G."/>
        </authorList>
    </citation>
    <scope>NUCLEOTIDE SEQUENCE [LARGE SCALE GENOMIC DNA]</scope>
    <source>
        <strain evidence="20 21">FJAT-52054</strain>
    </source>
</reference>
<feature type="binding site" evidence="17">
    <location>
        <begin position="106"/>
        <end position="110"/>
    </location>
    <ligand>
        <name>NAD(+)</name>
        <dbReference type="ChEBI" id="CHEBI:57540"/>
    </ligand>
</feature>
<evidence type="ECO:0000256" key="16">
    <source>
        <dbReference type="ARBA" id="ARBA00023285"/>
    </source>
</evidence>
<evidence type="ECO:0000256" key="11">
    <source>
        <dbReference type="ARBA" id="ARBA00022741"/>
    </source>
</evidence>
<keyword evidence="16 17" id="KW-0170">Cobalt</keyword>
<evidence type="ECO:0000259" key="18">
    <source>
        <dbReference type="Pfam" id="PF01761"/>
    </source>
</evidence>
<feature type="binding site" evidence="17">
    <location>
        <begin position="72"/>
        <end position="77"/>
    </location>
    <ligand>
        <name>NAD(+)</name>
        <dbReference type="ChEBI" id="CHEBI:57540"/>
    </ligand>
</feature>
<dbReference type="Gene3D" id="3.40.50.1970">
    <property type="match status" value="1"/>
</dbReference>
<evidence type="ECO:0000256" key="9">
    <source>
        <dbReference type="ARBA" id="ARBA00022605"/>
    </source>
</evidence>
<evidence type="ECO:0000256" key="10">
    <source>
        <dbReference type="ARBA" id="ARBA00022723"/>
    </source>
</evidence>
<dbReference type="EMBL" id="CP147407">
    <property type="protein sequence ID" value="WXB95332.1"/>
    <property type="molecule type" value="Genomic_DNA"/>
</dbReference>
<evidence type="ECO:0000256" key="8">
    <source>
        <dbReference type="ARBA" id="ARBA00022490"/>
    </source>
</evidence>
<evidence type="ECO:0000256" key="12">
    <source>
        <dbReference type="ARBA" id="ARBA00022833"/>
    </source>
</evidence>
<keyword evidence="13 17" id="KW-0520">NAD</keyword>
<comment type="subcellular location">
    <subcellularLocation>
        <location evidence="3 17">Cytoplasm</location>
    </subcellularLocation>
</comment>
<dbReference type="InterPro" id="IPR030963">
    <property type="entry name" value="DHQ_synth_fam"/>
</dbReference>
<keyword evidence="14 17" id="KW-0057">Aromatic amino acid biosynthesis</keyword>
<accession>A0ABZ2NDL0</accession>
<comment type="pathway">
    <text evidence="4 17">Metabolic intermediate biosynthesis; chorismate biosynthesis; chorismate from D-erythrose 4-phosphate and phosphoenolpyruvate: step 2/7.</text>
</comment>
<comment type="catalytic activity">
    <reaction evidence="1 17">
        <text>7-phospho-2-dehydro-3-deoxy-D-arabino-heptonate = 3-dehydroquinate + phosphate</text>
        <dbReference type="Rhea" id="RHEA:21968"/>
        <dbReference type="ChEBI" id="CHEBI:32364"/>
        <dbReference type="ChEBI" id="CHEBI:43474"/>
        <dbReference type="ChEBI" id="CHEBI:58394"/>
        <dbReference type="EC" id="4.2.3.4"/>
    </reaction>
</comment>
<evidence type="ECO:0000313" key="21">
    <source>
        <dbReference type="Proteomes" id="UP001377337"/>
    </source>
</evidence>
<keyword evidence="15 17" id="KW-0456">Lyase</keyword>
<dbReference type="Pfam" id="PF01761">
    <property type="entry name" value="DHQ_synthase"/>
    <property type="match status" value="1"/>
</dbReference>
<dbReference type="SUPFAM" id="SSF56796">
    <property type="entry name" value="Dehydroquinate synthase-like"/>
    <property type="match status" value="1"/>
</dbReference>
<keyword evidence="12 17" id="KW-0862">Zinc</keyword>
<dbReference type="InterPro" id="IPR030960">
    <property type="entry name" value="DHQS/DOIS_N"/>
</dbReference>
<evidence type="ECO:0000313" key="20">
    <source>
        <dbReference type="EMBL" id="WXB95332.1"/>
    </source>
</evidence>
<protein>
    <recommendedName>
        <fullName evidence="7 17">3-dehydroquinate synthase</fullName>
        <shortName evidence="17">DHQS</shortName>
        <ecNumber evidence="6 17">4.2.3.4</ecNumber>
    </recommendedName>
</protein>
<comment type="caution">
    <text evidence="17">Lacks conserved residue(s) required for the propagation of feature annotation.</text>
</comment>
<evidence type="ECO:0000256" key="7">
    <source>
        <dbReference type="ARBA" id="ARBA00017684"/>
    </source>
</evidence>
<dbReference type="RefSeq" id="WP_035408648.1">
    <property type="nucleotide sequence ID" value="NZ_CP147407.1"/>
</dbReference>
<evidence type="ECO:0000256" key="14">
    <source>
        <dbReference type="ARBA" id="ARBA00023141"/>
    </source>
</evidence>
<dbReference type="GO" id="GO:0003856">
    <property type="term" value="F:3-dehydroquinate synthase activity"/>
    <property type="evidence" value="ECO:0007669"/>
    <property type="project" value="UniProtKB-EC"/>
</dbReference>
<dbReference type="InterPro" id="IPR016037">
    <property type="entry name" value="DHQ_synth_AroB"/>
</dbReference>